<gene>
    <name evidence="1" type="ORF">LCGC14_1864510</name>
</gene>
<dbReference type="EMBL" id="LAZR01018919">
    <property type="protein sequence ID" value="KKL94452.1"/>
    <property type="molecule type" value="Genomic_DNA"/>
</dbReference>
<proteinExistence type="predicted"/>
<name>A0A0F9J5G9_9ZZZZ</name>
<reference evidence="1" key="1">
    <citation type="journal article" date="2015" name="Nature">
        <title>Complex archaea that bridge the gap between prokaryotes and eukaryotes.</title>
        <authorList>
            <person name="Spang A."/>
            <person name="Saw J.H."/>
            <person name="Jorgensen S.L."/>
            <person name="Zaremba-Niedzwiedzka K."/>
            <person name="Martijn J."/>
            <person name="Lind A.E."/>
            <person name="van Eijk R."/>
            <person name="Schleper C."/>
            <person name="Guy L."/>
            <person name="Ettema T.J."/>
        </authorList>
    </citation>
    <scope>NUCLEOTIDE SEQUENCE</scope>
</reference>
<organism evidence="1">
    <name type="scientific">marine sediment metagenome</name>
    <dbReference type="NCBI Taxonomy" id="412755"/>
    <lineage>
        <taxon>unclassified sequences</taxon>
        <taxon>metagenomes</taxon>
        <taxon>ecological metagenomes</taxon>
    </lineage>
</organism>
<dbReference type="AlphaFoldDB" id="A0A0F9J5G9"/>
<accession>A0A0F9J5G9</accession>
<sequence>MNFPLKSFIYGGYFGMLECESYSTENFVEDLIDELDASEESLDIDQINMKMLHNALLHGITPEQYTNELKLLVE</sequence>
<evidence type="ECO:0000313" key="1">
    <source>
        <dbReference type="EMBL" id="KKL94452.1"/>
    </source>
</evidence>
<protein>
    <submittedName>
        <fullName evidence="1">Uncharacterized protein</fullName>
    </submittedName>
</protein>
<comment type="caution">
    <text evidence="1">The sequence shown here is derived from an EMBL/GenBank/DDBJ whole genome shotgun (WGS) entry which is preliminary data.</text>
</comment>